<dbReference type="Gene3D" id="3.30.10.20">
    <property type="match status" value="1"/>
</dbReference>
<evidence type="ECO:0000256" key="2">
    <source>
        <dbReference type="ARBA" id="ARBA00007171"/>
    </source>
</evidence>
<dbReference type="InterPro" id="IPR050515">
    <property type="entry name" value="Beta-lactam/transpept"/>
</dbReference>
<proteinExistence type="inferred from homology"/>
<evidence type="ECO:0000256" key="1">
    <source>
        <dbReference type="ARBA" id="ARBA00004370"/>
    </source>
</evidence>
<keyword evidence="5" id="KW-0812">Transmembrane</keyword>
<dbReference type="PANTHER" id="PTHR30627:SF1">
    <property type="entry name" value="PEPTIDOGLYCAN D,D-TRANSPEPTIDASE FTSI"/>
    <property type="match status" value="1"/>
</dbReference>
<evidence type="ECO:0000256" key="3">
    <source>
        <dbReference type="ARBA" id="ARBA00023136"/>
    </source>
</evidence>
<protein>
    <submittedName>
        <fullName evidence="7">Penicillin-binding transpeptidase domain-containing protein</fullName>
    </submittedName>
</protein>
<dbReference type="EMBL" id="CP130318">
    <property type="protein sequence ID" value="WNQ13513.1"/>
    <property type="molecule type" value="Genomic_DNA"/>
</dbReference>
<dbReference type="InterPro" id="IPR001460">
    <property type="entry name" value="PCN-bd_Tpept"/>
</dbReference>
<dbReference type="GO" id="GO:0005886">
    <property type="term" value="C:plasma membrane"/>
    <property type="evidence" value="ECO:0007669"/>
    <property type="project" value="TreeGrafter"/>
</dbReference>
<feature type="region of interest" description="Disordered" evidence="4">
    <location>
        <begin position="735"/>
        <end position="781"/>
    </location>
</feature>
<sequence>MNMEKKMKIRSLLIGVFFFLAFFLIIGKLYWLQVVDASMLREKAANKWTNEEMLLPVRGTIMDRKDRVLAEDAPAYTVALNPEVINERGIAREIAHGLAPILSLSADAGKISELEEKIYGLATKKRADYPDKYALEVPINSEGKKIDGDKKQQVEDFIAKLKDDLKESKGKIRDVGIFLKETEKRYYPNDNLASHVLGYVNREGAAVEGLEKYLDDQLKGTPGKLVREKDRMGVELPDSKVSLDPVVNGKNVRLTIDNKIQYFTENALKKAMDKWKAKSMTAIAVDPKTMEILAMANAPDFNPNKFWEAKSQANFTNHAVASAYEPGSTFKLVTLAGAIQEGLWHPNDKYQSGSIAIPGGAVHDHNRVGWGKISFMEGLLRSSNVAFVKLGYEGLKREGLDSWIAKFGFGKKTGIAMPGEVGGVTGLKYDSDYARATYGQSLTVTALQQTAAYAAIANGGKLMKPQLIKEIINPETKEVEKSFAPEVIRQVVTEETARQTSLALEQVVANQEQGTGRRAYINGYRVAGKTGTANIVKDGERTYSEDTWLISFIGYAPVDDPKILVAVIADQPELGGDYHLGGEVAAPVFKEIVSQSLSYMGVPTEGAPLKNPAVSEAVAPVPDVIGKDLNEAKKTLEKIGFKVELVGSGGKVVSQMPQAGSEILLSQRIYLGAEDAASTEIPDLKGKSLRDALEVCSMLGVACKTSGEGYVASQTVSGEGDQRLLQLELSLAVAQGGTPDSGQTTAREGPVSAASSKEQTGKKPAGSASPSPTPTPKKDSR</sequence>
<gene>
    <name evidence="7" type="ORF">MJA45_10980</name>
</gene>
<dbReference type="SUPFAM" id="SSF56519">
    <property type="entry name" value="Penicillin binding protein dimerisation domain"/>
    <property type="match status" value="1"/>
</dbReference>
<dbReference type="RefSeq" id="WP_315607296.1">
    <property type="nucleotide sequence ID" value="NZ_CP130318.1"/>
</dbReference>
<dbReference type="GO" id="GO:0008658">
    <property type="term" value="F:penicillin binding"/>
    <property type="evidence" value="ECO:0007669"/>
    <property type="project" value="InterPro"/>
</dbReference>
<dbReference type="Pfam" id="PF03793">
    <property type="entry name" value="PASTA"/>
    <property type="match status" value="1"/>
</dbReference>
<dbReference type="InterPro" id="IPR005311">
    <property type="entry name" value="PBP_dimer"/>
</dbReference>
<dbReference type="SMART" id="SM00740">
    <property type="entry name" value="PASTA"/>
    <property type="match status" value="2"/>
</dbReference>
<dbReference type="Gene3D" id="3.90.1310.10">
    <property type="entry name" value="Penicillin-binding protein 2a (Domain 2)"/>
    <property type="match status" value="1"/>
</dbReference>
<dbReference type="InterPro" id="IPR012338">
    <property type="entry name" value="Beta-lactam/transpept-like"/>
</dbReference>
<evidence type="ECO:0000259" key="6">
    <source>
        <dbReference type="PROSITE" id="PS51178"/>
    </source>
</evidence>
<dbReference type="Proteomes" id="UP001305702">
    <property type="component" value="Chromosome"/>
</dbReference>
<reference evidence="7 8" key="1">
    <citation type="submission" date="2022-02" db="EMBL/GenBank/DDBJ databases">
        <title>Paenibacillus sp. MBLB1776 Whole Genome Shotgun Sequencing.</title>
        <authorList>
            <person name="Hwang C.Y."/>
            <person name="Cho E.-S."/>
            <person name="Seo M.-J."/>
        </authorList>
    </citation>
    <scope>NUCLEOTIDE SEQUENCE [LARGE SCALE GENOMIC DNA]</scope>
    <source>
        <strain evidence="7 8">MBLB1776</strain>
    </source>
</reference>
<dbReference type="InterPro" id="IPR005543">
    <property type="entry name" value="PASTA_dom"/>
</dbReference>
<dbReference type="PROSITE" id="PS51178">
    <property type="entry name" value="PASTA"/>
    <property type="match status" value="1"/>
</dbReference>
<dbReference type="AlphaFoldDB" id="A0AA96RHM4"/>
<dbReference type="Pfam" id="PF03717">
    <property type="entry name" value="PBP_dimer"/>
    <property type="match status" value="1"/>
</dbReference>
<organism evidence="7 8">
    <name type="scientific">Paenibacillus aurantius</name>
    <dbReference type="NCBI Taxonomy" id="2918900"/>
    <lineage>
        <taxon>Bacteria</taxon>
        <taxon>Bacillati</taxon>
        <taxon>Bacillota</taxon>
        <taxon>Bacilli</taxon>
        <taxon>Bacillales</taxon>
        <taxon>Paenibacillaceae</taxon>
        <taxon>Paenibacillus</taxon>
    </lineage>
</organism>
<dbReference type="Gene3D" id="3.40.710.10">
    <property type="entry name" value="DD-peptidase/beta-lactamase superfamily"/>
    <property type="match status" value="1"/>
</dbReference>
<keyword evidence="8" id="KW-1185">Reference proteome</keyword>
<dbReference type="Pfam" id="PF00905">
    <property type="entry name" value="Transpeptidase"/>
    <property type="match status" value="1"/>
</dbReference>
<evidence type="ECO:0000256" key="5">
    <source>
        <dbReference type="SAM" id="Phobius"/>
    </source>
</evidence>
<keyword evidence="3 5" id="KW-0472">Membrane</keyword>
<dbReference type="KEGG" id="paun:MJA45_10980"/>
<dbReference type="Gene3D" id="3.30.450.330">
    <property type="match status" value="1"/>
</dbReference>
<dbReference type="CDD" id="cd06576">
    <property type="entry name" value="PASTA_Pbp2x-like_1"/>
    <property type="match status" value="1"/>
</dbReference>
<feature type="transmembrane region" description="Helical" evidence="5">
    <location>
        <begin position="12"/>
        <end position="31"/>
    </location>
</feature>
<keyword evidence="5" id="KW-1133">Transmembrane helix</keyword>
<comment type="subcellular location">
    <subcellularLocation>
        <location evidence="1">Membrane</location>
    </subcellularLocation>
</comment>
<dbReference type="PANTHER" id="PTHR30627">
    <property type="entry name" value="PEPTIDOGLYCAN D,D-TRANSPEPTIDASE"/>
    <property type="match status" value="1"/>
</dbReference>
<dbReference type="SUPFAM" id="SSF54184">
    <property type="entry name" value="Penicillin-binding protein 2x (pbp-2x), c-terminal domain"/>
    <property type="match status" value="2"/>
</dbReference>
<dbReference type="GO" id="GO:0071555">
    <property type="term" value="P:cell wall organization"/>
    <property type="evidence" value="ECO:0007669"/>
    <property type="project" value="TreeGrafter"/>
</dbReference>
<comment type="similarity">
    <text evidence="2">Belongs to the transpeptidase family.</text>
</comment>
<feature type="domain" description="PASTA" evidence="6">
    <location>
        <begin position="615"/>
        <end position="675"/>
    </location>
</feature>
<name>A0AA96RHM4_9BACL</name>
<dbReference type="SUPFAM" id="SSF56601">
    <property type="entry name" value="beta-lactamase/transpeptidase-like"/>
    <property type="match status" value="1"/>
</dbReference>
<dbReference type="InterPro" id="IPR036138">
    <property type="entry name" value="PBP_dimer_sf"/>
</dbReference>
<evidence type="ECO:0000313" key="8">
    <source>
        <dbReference type="Proteomes" id="UP001305702"/>
    </source>
</evidence>
<evidence type="ECO:0000313" key="7">
    <source>
        <dbReference type="EMBL" id="WNQ13513.1"/>
    </source>
</evidence>
<accession>A0AA96RHM4</accession>
<evidence type="ECO:0000256" key="4">
    <source>
        <dbReference type="SAM" id="MobiDB-lite"/>
    </source>
</evidence>